<keyword evidence="7" id="KW-1185">Reference proteome</keyword>
<proteinExistence type="predicted"/>
<keyword evidence="2 3" id="KW-0408">Iron</keyword>
<accession>A0A1R4HJE0</accession>
<dbReference type="EMBL" id="FUKI01000169">
    <property type="protein sequence ID" value="SJM96348.1"/>
    <property type="molecule type" value="Genomic_DNA"/>
</dbReference>
<evidence type="ECO:0000256" key="3">
    <source>
        <dbReference type="PROSITE-ProRule" id="PRU00433"/>
    </source>
</evidence>
<name>A0A1R4HJE0_9GAMM</name>
<dbReference type="GO" id="GO:0020037">
    <property type="term" value="F:heme binding"/>
    <property type="evidence" value="ECO:0007669"/>
    <property type="project" value="InterPro"/>
</dbReference>
<protein>
    <recommendedName>
        <fullName evidence="5">Cytochrome c domain-containing protein</fullName>
    </recommendedName>
</protein>
<keyword evidence="3" id="KW-0349">Heme</keyword>
<feature type="domain" description="Cytochrome c" evidence="5">
    <location>
        <begin position="22"/>
        <end position="170"/>
    </location>
</feature>
<evidence type="ECO:0000313" key="6">
    <source>
        <dbReference type="EMBL" id="SJM96348.1"/>
    </source>
</evidence>
<keyword evidence="4" id="KW-0732">Signal</keyword>
<dbReference type="GO" id="GO:0009055">
    <property type="term" value="F:electron transfer activity"/>
    <property type="evidence" value="ECO:0007669"/>
    <property type="project" value="InterPro"/>
</dbReference>
<evidence type="ECO:0000256" key="4">
    <source>
        <dbReference type="SAM" id="SignalP"/>
    </source>
</evidence>
<dbReference type="InterPro" id="IPR009056">
    <property type="entry name" value="Cyt_c-like_dom"/>
</dbReference>
<evidence type="ECO:0000313" key="7">
    <source>
        <dbReference type="Proteomes" id="UP000195667"/>
    </source>
</evidence>
<organism evidence="6 7">
    <name type="scientific">Crenothrix polyspora</name>
    <dbReference type="NCBI Taxonomy" id="360316"/>
    <lineage>
        <taxon>Bacteria</taxon>
        <taxon>Pseudomonadati</taxon>
        <taxon>Pseudomonadota</taxon>
        <taxon>Gammaproteobacteria</taxon>
        <taxon>Methylococcales</taxon>
        <taxon>Crenotrichaceae</taxon>
        <taxon>Crenothrix</taxon>
    </lineage>
</organism>
<evidence type="ECO:0000256" key="2">
    <source>
        <dbReference type="ARBA" id="ARBA00023004"/>
    </source>
</evidence>
<evidence type="ECO:0000256" key="1">
    <source>
        <dbReference type="ARBA" id="ARBA00022723"/>
    </source>
</evidence>
<feature type="chain" id="PRO_5012390568" description="Cytochrome c domain-containing protein" evidence="4">
    <location>
        <begin position="26"/>
        <end position="306"/>
    </location>
</feature>
<dbReference type="OrthoDB" id="9821716at2"/>
<dbReference type="PROSITE" id="PS51007">
    <property type="entry name" value="CYTC"/>
    <property type="match status" value="1"/>
</dbReference>
<sequence length="306" mass="33294">MTQSYFKTAFAIILTTASVSMVTNAYGKPEFADALGVSGQCLLCHTSPDGGSDTVKPAAKKAYDNGQIDGLRDFLNPPVPVTDAIPIISPINNEWNAQVGEVPLSIPLIINDEEKSGFLIDLIGATPSLVAKSYSFSMLYLESAKKRPTIDFRWTPSAKQKITKYTVTFRANEVIDNGSKQFSPPIKTSIYLWPARTVSSKNVISQFIINNANWATNKLTLNGNITFKKTASAVARTNALKNLRLSLKSNNGVAVGSLAILKPNTQGVWTSTFTLNNTQVPCFVKAEYEKLNAARTVNHAPTLCKK</sequence>
<keyword evidence="1 3" id="KW-0479">Metal-binding</keyword>
<dbReference type="GO" id="GO:0046872">
    <property type="term" value="F:metal ion binding"/>
    <property type="evidence" value="ECO:0007669"/>
    <property type="project" value="UniProtKB-KW"/>
</dbReference>
<gene>
    <name evidence="6" type="ORF">CRENPOLYSF1_890018</name>
</gene>
<dbReference type="AlphaFoldDB" id="A0A1R4HJE0"/>
<dbReference type="Proteomes" id="UP000195667">
    <property type="component" value="Unassembled WGS sequence"/>
</dbReference>
<feature type="signal peptide" evidence="4">
    <location>
        <begin position="1"/>
        <end position="25"/>
    </location>
</feature>
<evidence type="ECO:0000259" key="5">
    <source>
        <dbReference type="PROSITE" id="PS51007"/>
    </source>
</evidence>
<reference evidence="7" key="1">
    <citation type="submission" date="2017-02" db="EMBL/GenBank/DDBJ databases">
        <authorList>
            <person name="Daims H."/>
        </authorList>
    </citation>
    <scope>NUCLEOTIDE SEQUENCE [LARGE SCALE GENOMIC DNA]</scope>
</reference>